<dbReference type="InterPro" id="IPR036895">
    <property type="entry name" value="Uracil-DNA_glycosylase-like_sf"/>
</dbReference>
<sequence>MLITTHLPQYKQAILSLPKDRMLTKADLLVDDFLMDSDGKLRTYYAPHNEYVNRSAKVIILGITPGWNQMKIAMQEARRCLEAGLPDEEVCQNAKQAASFVGSMRTNLVAFLDALDLHQHLGVTSCEDLFYERRSLLHTTSLLRYPVFVEQQNYNGSDPHLVATPFLTNAVMGFVQEELPAWKQTLLIPLGKGVESVLQLLEGEGKLDALQCLWGFPHPSGANGHRHKQFAAHQARMKVAIQNYFG</sequence>
<reference evidence="1 2" key="1">
    <citation type="submission" date="2015-09" db="EMBL/GenBank/DDBJ databases">
        <title>Genome sequencing project for genomic taxonomy and phylogenomics of Bacillus-like bacteria.</title>
        <authorList>
            <person name="Liu B."/>
            <person name="Wang J."/>
            <person name="Zhu Y."/>
            <person name="Liu G."/>
            <person name="Chen Q."/>
            <person name="Chen Z."/>
            <person name="Lan J."/>
            <person name="Che J."/>
            <person name="Ge C."/>
            <person name="Shi H."/>
            <person name="Pan Z."/>
            <person name="Liu X."/>
        </authorList>
    </citation>
    <scope>NUCLEOTIDE SEQUENCE [LARGE SCALE GENOMIC DNA]</scope>
    <source>
        <strain evidence="1 2">DSM 8552</strain>
    </source>
</reference>
<proteinExistence type="predicted"/>
<evidence type="ECO:0008006" key="3">
    <source>
        <dbReference type="Google" id="ProtNLM"/>
    </source>
</evidence>
<evidence type="ECO:0000313" key="1">
    <source>
        <dbReference type="EMBL" id="KQL46849.1"/>
    </source>
</evidence>
<organism evidence="1 2">
    <name type="scientific">Brevibacillus choshinensis</name>
    <dbReference type="NCBI Taxonomy" id="54911"/>
    <lineage>
        <taxon>Bacteria</taxon>
        <taxon>Bacillati</taxon>
        <taxon>Bacillota</taxon>
        <taxon>Bacilli</taxon>
        <taxon>Bacillales</taxon>
        <taxon>Paenibacillaceae</taxon>
        <taxon>Brevibacillus</taxon>
    </lineage>
</organism>
<accession>A0ABR5N898</accession>
<dbReference type="EMBL" id="LJJB01000010">
    <property type="protein sequence ID" value="KQL46849.1"/>
    <property type="molecule type" value="Genomic_DNA"/>
</dbReference>
<gene>
    <name evidence="1" type="ORF">AN963_18310</name>
</gene>
<dbReference type="Proteomes" id="UP000051063">
    <property type="component" value="Unassembled WGS sequence"/>
</dbReference>
<dbReference type="RefSeq" id="WP_055745949.1">
    <property type="nucleotide sequence ID" value="NZ_LJJB01000010.1"/>
</dbReference>
<evidence type="ECO:0000313" key="2">
    <source>
        <dbReference type="Proteomes" id="UP000051063"/>
    </source>
</evidence>
<dbReference type="SUPFAM" id="SSF52141">
    <property type="entry name" value="Uracil-DNA glycosylase-like"/>
    <property type="match status" value="1"/>
</dbReference>
<comment type="caution">
    <text evidence="1">The sequence shown here is derived from an EMBL/GenBank/DDBJ whole genome shotgun (WGS) entry which is preliminary data.</text>
</comment>
<protein>
    <recommendedName>
        <fullName evidence="3">Uracil-DNA glycosylase-like domain-containing protein</fullName>
    </recommendedName>
</protein>
<keyword evidence="2" id="KW-1185">Reference proteome</keyword>
<name>A0ABR5N898_BRECH</name>